<name>A0A8J3DTT8_9HYPH</name>
<feature type="signal peptide" evidence="1">
    <location>
        <begin position="1"/>
        <end position="31"/>
    </location>
</feature>
<evidence type="ECO:0000256" key="1">
    <source>
        <dbReference type="SAM" id="SignalP"/>
    </source>
</evidence>
<dbReference type="Proteomes" id="UP000630142">
    <property type="component" value="Unassembled WGS sequence"/>
</dbReference>
<dbReference type="EMBL" id="BMZQ01000007">
    <property type="protein sequence ID" value="GHD24450.1"/>
    <property type="molecule type" value="Genomic_DNA"/>
</dbReference>
<evidence type="ECO:0000313" key="3">
    <source>
        <dbReference type="Proteomes" id="UP000630142"/>
    </source>
</evidence>
<reference evidence="2" key="2">
    <citation type="submission" date="2020-09" db="EMBL/GenBank/DDBJ databases">
        <authorList>
            <person name="Sun Q."/>
            <person name="Kim S."/>
        </authorList>
    </citation>
    <scope>NUCLEOTIDE SEQUENCE</scope>
    <source>
        <strain evidence="2">KCTC 42249</strain>
    </source>
</reference>
<sequence length="110" mass="12439">MRQQLARHCAVRGKSALAVILLFAAPGLGFAQDEDRSTLPKDVRAFMERRDECDHFRNEEAYDEARGVEIEKGVAKFCTGTDAELESLRQRHRRDPAVTKALSSYEADIE</sequence>
<evidence type="ECO:0000313" key="2">
    <source>
        <dbReference type="EMBL" id="GHD24450.1"/>
    </source>
</evidence>
<dbReference type="AlphaFoldDB" id="A0A8J3DTT8"/>
<keyword evidence="1" id="KW-0732">Signal</keyword>
<evidence type="ECO:0008006" key="4">
    <source>
        <dbReference type="Google" id="ProtNLM"/>
    </source>
</evidence>
<proteinExistence type="predicted"/>
<dbReference type="RefSeq" id="WP_189507620.1">
    <property type="nucleotide sequence ID" value="NZ_BMZQ01000007.1"/>
</dbReference>
<protein>
    <recommendedName>
        <fullName evidence="4">DUF1090 family protein</fullName>
    </recommendedName>
</protein>
<organism evidence="2 3">
    <name type="scientific">Tianweitania populi</name>
    <dbReference type="NCBI Taxonomy" id="1607949"/>
    <lineage>
        <taxon>Bacteria</taxon>
        <taxon>Pseudomonadati</taxon>
        <taxon>Pseudomonadota</taxon>
        <taxon>Alphaproteobacteria</taxon>
        <taxon>Hyphomicrobiales</taxon>
        <taxon>Phyllobacteriaceae</taxon>
        <taxon>Tianweitania</taxon>
    </lineage>
</organism>
<accession>A0A8J3DTT8</accession>
<keyword evidence="3" id="KW-1185">Reference proteome</keyword>
<feature type="chain" id="PRO_5035291432" description="DUF1090 family protein" evidence="1">
    <location>
        <begin position="32"/>
        <end position="110"/>
    </location>
</feature>
<comment type="caution">
    <text evidence="2">The sequence shown here is derived from an EMBL/GenBank/DDBJ whole genome shotgun (WGS) entry which is preliminary data.</text>
</comment>
<reference evidence="2" key="1">
    <citation type="journal article" date="2014" name="Int. J. Syst. Evol. Microbiol.">
        <title>Complete genome sequence of Corynebacterium casei LMG S-19264T (=DSM 44701T), isolated from a smear-ripened cheese.</title>
        <authorList>
            <consortium name="US DOE Joint Genome Institute (JGI-PGF)"/>
            <person name="Walter F."/>
            <person name="Albersmeier A."/>
            <person name="Kalinowski J."/>
            <person name="Ruckert C."/>
        </authorList>
    </citation>
    <scope>NUCLEOTIDE SEQUENCE</scope>
    <source>
        <strain evidence="2">KCTC 42249</strain>
    </source>
</reference>
<gene>
    <name evidence="2" type="ORF">GCM10016234_40670</name>
</gene>